<name>A0A3B1CK15_9ZZZZ</name>
<dbReference type="Gene3D" id="3.30.70.860">
    <property type="match status" value="1"/>
</dbReference>
<evidence type="ECO:0000313" key="3">
    <source>
        <dbReference type="EMBL" id="VAX30866.1"/>
    </source>
</evidence>
<dbReference type="GO" id="GO:0005829">
    <property type="term" value="C:cytosol"/>
    <property type="evidence" value="ECO:0007669"/>
    <property type="project" value="TreeGrafter"/>
</dbReference>
<dbReference type="InterPro" id="IPR035570">
    <property type="entry name" value="UPF0234_N"/>
</dbReference>
<sequence>MAESHSFDIVCVVDMQEVDNAVNQAMKEISQRFDFKGSRSNIELDKDKGVVTVVSDDEQKIKSVIDILQAKLVRRGIPLRTLSYGKVEPAAGDTVKQTITLQQGIPQDKAKEIVKFIKNMKLKVNSEIQKEQVRVKGKKLDDLQAVMSRVKEEDFGIHLQFTNYR</sequence>
<dbReference type="NCBIfam" id="NF003819">
    <property type="entry name" value="PRK05412.1"/>
    <property type="match status" value="1"/>
</dbReference>
<accession>A0A3B1CK15</accession>
<dbReference type="Pfam" id="PF04461">
    <property type="entry name" value="YajQ"/>
    <property type="match status" value="1"/>
</dbReference>
<dbReference type="EMBL" id="UOGH01000180">
    <property type="protein sequence ID" value="VAX30866.1"/>
    <property type="molecule type" value="Genomic_DNA"/>
</dbReference>
<dbReference type="CDD" id="cd11740">
    <property type="entry name" value="YajQ_like"/>
    <property type="match status" value="1"/>
</dbReference>
<evidence type="ECO:0000256" key="1">
    <source>
        <dbReference type="ARBA" id="ARBA00022741"/>
    </source>
</evidence>
<dbReference type="AlphaFoldDB" id="A0A3B1CK15"/>
<dbReference type="HAMAP" id="MF_00632">
    <property type="entry name" value="UPF0234"/>
    <property type="match status" value="1"/>
</dbReference>
<evidence type="ECO:0000256" key="2">
    <source>
        <dbReference type="ARBA" id="ARBA00093450"/>
    </source>
</evidence>
<protein>
    <submittedName>
        <fullName evidence="3">UPF0234 protein Yitk</fullName>
    </submittedName>
</protein>
<proteinExistence type="inferred from homology"/>
<dbReference type="InterPro" id="IPR036183">
    <property type="entry name" value="YajQ-like_sf"/>
</dbReference>
<organism evidence="3">
    <name type="scientific">hydrothermal vent metagenome</name>
    <dbReference type="NCBI Taxonomy" id="652676"/>
    <lineage>
        <taxon>unclassified sequences</taxon>
        <taxon>metagenomes</taxon>
        <taxon>ecological metagenomes</taxon>
    </lineage>
</organism>
<dbReference type="InterPro" id="IPR007551">
    <property type="entry name" value="YajQ/Smlt4090-like"/>
</dbReference>
<comment type="similarity">
    <text evidence="2">Belongs to the YajQ family.</text>
</comment>
<reference evidence="3" key="1">
    <citation type="submission" date="2018-06" db="EMBL/GenBank/DDBJ databases">
        <authorList>
            <person name="Zhirakovskaya E."/>
        </authorList>
    </citation>
    <scope>NUCLEOTIDE SEQUENCE</scope>
</reference>
<dbReference type="PANTHER" id="PTHR30476">
    <property type="entry name" value="UPF0234 PROTEIN YAJQ"/>
    <property type="match status" value="1"/>
</dbReference>
<dbReference type="SUPFAM" id="SSF89963">
    <property type="entry name" value="YajQ-like"/>
    <property type="match status" value="2"/>
</dbReference>
<dbReference type="GO" id="GO:0000166">
    <property type="term" value="F:nucleotide binding"/>
    <property type="evidence" value="ECO:0007669"/>
    <property type="project" value="UniProtKB-KW"/>
</dbReference>
<keyword evidence="1" id="KW-0547">Nucleotide-binding</keyword>
<dbReference type="Gene3D" id="3.30.70.990">
    <property type="entry name" value="YajQ-like, domain 2"/>
    <property type="match status" value="1"/>
</dbReference>
<dbReference type="InterPro" id="IPR035571">
    <property type="entry name" value="UPF0234-like_C"/>
</dbReference>
<dbReference type="PANTHER" id="PTHR30476:SF0">
    <property type="entry name" value="UPF0234 PROTEIN YAJQ"/>
    <property type="match status" value="1"/>
</dbReference>
<gene>
    <name evidence="3" type="ORF">MNBD_NITROSPIRAE02-92</name>
</gene>